<comment type="caution">
    <text evidence="2">The sequence shown here is derived from an EMBL/GenBank/DDBJ whole genome shotgun (WGS) entry which is preliminary data.</text>
</comment>
<feature type="transmembrane region" description="Helical" evidence="1">
    <location>
        <begin position="47"/>
        <end position="65"/>
    </location>
</feature>
<dbReference type="Proteomes" id="UP000606730">
    <property type="component" value="Unassembled WGS sequence"/>
</dbReference>
<protein>
    <submittedName>
        <fullName evidence="2">Uncharacterized protein</fullName>
    </submittedName>
</protein>
<organism evidence="2 3">
    <name type="scientific">Actibacterium pelagium</name>
    <dbReference type="NCBI Taxonomy" id="2029103"/>
    <lineage>
        <taxon>Bacteria</taxon>
        <taxon>Pseudomonadati</taxon>
        <taxon>Pseudomonadota</taxon>
        <taxon>Alphaproteobacteria</taxon>
        <taxon>Rhodobacterales</taxon>
        <taxon>Roseobacteraceae</taxon>
        <taxon>Actibacterium</taxon>
    </lineage>
</organism>
<evidence type="ECO:0000313" key="2">
    <source>
        <dbReference type="EMBL" id="GGE63089.1"/>
    </source>
</evidence>
<reference evidence="2" key="2">
    <citation type="submission" date="2020-09" db="EMBL/GenBank/DDBJ databases">
        <authorList>
            <person name="Sun Q."/>
            <person name="Zhou Y."/>
        </authorList>
    </citation>
    <scope>NUCLEOTIDE SEQUENCE</scope>
    <source>
        <strain evidence="2">CGMCC 1.16012</strain>
    </source>
</reference>
<gene>
    <name evidence="2" type="ORF">GCM10011517_33460</name>
</gene>
<evidence type="ECO:0000256" key="1">
    <source>
        <dbReference type="SAM" id="Phobius"/>
    </source>
</evidence>
<feature type="transmembrane region" description="Helical" evidence="1">
    <location>
        <begin position="21"/>
        <end position="41"/>
    </location>
</feature>
<keyword evidence="1" id="KW-0472">Membrane</keyword>
<keyword evidence="1" id="KW-0812">Transmembrane</keyword>
<dbReference type="AlphaFoldDB" id="A0A917APD5"/>
<dbReference type="RefSeq" id="WP_095593912.1">
    <property type="nucleotide sequence ID" value="NZ_BMKN01000004.1"/>
</dbReference>
<accession>A0A917APD5</accession>
<evidence type="ECO:0000313" key="3">
    <source>
        <dbReference type="Proteomes" id="UP000606730"/>
    </source>
</evidence>
<dbReference type="EMBL" id="BMKN01000004">
    <property type="protein sequence ID" value="GGE63089.1"/>
    <property type="molecule type" value="Genomic_DNA"/>
</dbReference>
<keyword evidence="1" id="KW-1133">Transmembrane helix</keyword>
<keyword evidence="3" id="KW-1185">Reference proteome</keyword>
<feature type="transmembrane region" description="Helical" evidence="1">
    <location>
        <begin position="100"/>
        <end position="120"/>
    </location>
</feature>
<name>A0A917APD5_9RHOB</name>
<feature type="transmembrane region" description="Helical" evidence="1">
    <location>
        <begin position="72"/>
        <end position="88"/>
    </location>
</feature>
<reference evidence="2" key="1">
    <citation type="journal article" date="2014" name="Int. J. Syst. Evol. Microbiol.">
        <title>Complete genome sequence of Corynebacterium casei LMG S-19264T (=DSM 44701T), isolated from a smear-ripened cheese.</title>
        <authorList>
            <consortium name="US DOE Joint Genome Institute (JGI-PGF)"/>
            <person name="Walter F."/>
            <person name="Albersmeier A."/>
            <person name="Kalinowski J."/>
            <person name="Ruckert C."/>
        </authorList>
    </citation>
    <scope>NUCLEOTIDE SEQUENCE</scope>
    <source>
        <strain evidence="2">CGMCC 1.16012</strain>
    </source>
</reference>
<sequence>MMTQIRNVLEIFGIVFLRFRYLARIWNVWLVGVNMGCLYFIQHVEAQVVLATTLIAVVGQGVIYNRIGFTRLLGITHIMWVPMFVWMGTRLEAIAAQPELATWLAVLLATNIGSMIIDATDVRRYFRGERAPHYAW</sequence>
<proteinExistence type="predicted"/>